<dbReference type="PANTHER" id="PTHR14212:SF0">
    <property type="entry name" value="U4_U6 SMALL NUCLEAR RIBONUCLEOPROTEIN PRP3"/>
    <property type="match status" value="1"/>
</dbReference>
<dbReference type="OMA" id="CVMHPRF"/>
<keyword evidence="8" id="KW-0687">Ribonucleoprotein</keyword>
<evidence type="ECO:0000259" key="7">
    <source>
        <dbReference type="Pfam" id="PF08572"/>
    </source>
</evidence>
<dbReference type="InterPro" id="IPR013881">
    <property type="entry name" value="Pre-mRNA_splic_Prp3_dom"/>
</dbReference>
<feature type="region of interest" description="Disordered" evidence="5">
    <location>
        <begin position="385"/>
        <end position="413"/>
    </location>
</feature>
<sequence>MDTKDAPSGESFNRQRKKRSRFTDAPDDQGDNNKLELVENGSTFDTKPSQKETPEERIARLQTRIAAKMKASKVSLSENSLSQDPADAQRKQQLEEAAHRARMLAEKYAQTYGYNLQSSGEVDSSVSSGNISKPLNSTPGETVRGLSLEKIPTKPVSTLKLNEETYKQNRLKRVLKVDKSDFIETDPRKNPYYDPRVKASNNRLFKKSLEFLPEGFYQEKAERMREKAEADAMRAEMRRQAALASEAGENVAAALLLTEQKYFEDPPDVEWWDIPFLSNETYEDIVSGQIRLERISHYIEHPVPLRTPRDRKQTPVMPLMLTEKERKRLRHQQRVERAREEQMMIQMGLKAPPPPKVKLSNMMRVFGNEAVQDPTKVEAQVRAQMEQRRQEHEAANAARALTAEEKKEKREKKINQDRDRFGVWVAVFRVISLQKPQHRFKIDRNAQELRLSGCCIIFRDCNVIVVEGSFKSIQKYKKLCLRRIKWTEEDQDEEKLTGNDMTYPMEEEISDTKKSNCCVLIWEGAVMRPAFRDFRFATIPTEEAVRSYFEKHRVEHYFDMAITYPIHDLELINQQTKQALNI</sequence>
<keyword evidence="3" id="KW-0508">mRNA splicing</keyword>
<gene>
    <name evidence="8" type="ORF">Gasu_55150</name>
</gene>
<feature type="compositionally biased region" description="Basic and acidic residues" evidence="5">
    <location>
        <begin position="385"/>
        <end position="394"/>
    </location>
</feature>
<dbReference type="GO" id="GO:0000398">
    <property type="term" value="P:mRNA splicing, via spliceosome"/>
    <property type="evidence" value="ECO:0007669"/>
    <property type="project" value="InterPro"/>
</dbReference>
<keyword evidence="4" id="KW-0539">Nucleus</keyword>
<reference evidence="9" key="1">
    <citation type="journal article" date="2013" name="Science">
        <title>Gene transfer from bacteria and archaea facilitated evolution of an extremophilic eukaryote.</title>
        <authorList>
            <person name="Schonknecht G."/>
            <person name="Chen W.H."/>
            <person name="Ternes C.M."/>
            <person name="Barbier G.G."/>
            <person name="Shrestha R.P."/>
            <person name="Stanke M."/>
            <person name="Brautigam A."/>
            <person name="Baker B.J."/>
            <person name="Banfield J.F."/>
            <person name="Garavito R.M."/>
            <person name="Carr K."/>
            <person name="Wilkerson C."/>
            <person name="Rensing S.A."/>
            <person name="Gagneul D."/>
            <person name="Dickenson N.E."/>
            <person name="Oesterhelt C."/>
            <person name="Lercher M.J."/>
            <person name="Weber A.P."/>
        </authorList>
    </citation>
    <scope>NUCLEOTIDE SEQUENCE [LARGE SCALE GENOMIC DNA]</scope>
    <source>
        <strain evidence="9">074W</strain>
    </source>
</reference>
<evidence type="ECO:0000256" key="5">
    <source>
        <dbReference type="SAM" id="MobiDB-lite"/>
    </source>
</evidence>
<evidence type="ECO:0000313" key="8">
    <source>
        <dbReference type="EMBL" id="EME26945.1"/>
    </source>
</evidence>
<evidence type="ECO:0000256" key="2">
    <source>
        <dbReference type="ARBA" id="ARBA00022664"/>
    </source>
</evidence>
<dbReference type="GeneID" id="17085890"/>
<dbReference type="GO" id="GO:0046540">
    <property type="term" value="C:U4/U6 x U5 tri-snRNP complex"/>
    <property type="evidence" value="ECO:0007669"/>
    <property type="project" value="InterPro"/>
</dbReference>
<dbReference type="KEGG" id="gsl:Gasu_55150"/>
<dbReference type="Gramene" id="EME26945">
    <property type="protein sequence ID" value="EME26945"/>
    <property type="gene ID" value="Gasu_55150"/>
</dbReference>
<dbReference type="Proteomes" id="UP000030680">
    <property type="component" value="Unassembled WGS sequence"/>
</dbReference>
<proteinExistence type="predicted"/>
<feature type="region of interest" description="Disordered" evidence="5">
    <location>
        <begin position="1"/>
        <end position="98"/>
    </location>
</feature>
<evidence type="ECO:0000256" key="1">
    <source>
        <dbReference type="ARBA" id="ARBA00004123"/>
    </source>
</evidence>
<organism evidence="8 9">
    <name type="scientific">Galdieria sulphuraria</name>
    <name type="common">Red alga</name>
    <dbReference type="NCBI Taxonomy" id="130081"/>
    <lineage>
        <taxon>Eukaryota</taxon>
        <taxon>Rhodophyta</taxon>
        <taxon>Bangiophyceae</taxon>
        <taxon>Galdieriales</taxon>
        <taxon>Galdieriaceae</taxon>
        <taxon>Galdieria</taxon>
    </lineage>
</organism>
<dbReference type="InterPro" id="IPR027104">
    <property type="entry name" value="Prp3"/>
</dbReference>
<evidence type="ECO:0000259" key="6">
    <source>
        <dbReference type="Pfam" id="PF06544"/>
    </source>
</evidence>
<feature type="compositionally biased region" description="Polar residues" evidence="5">
    <location>
        <begin position="74"/>
        <end position="83"/>
    </location>
</feature>
<evidence type="ECO:0000256" key="4">
    <source>
        <dbReference type="ARBA" id="ARBA00023242"/>
    </source>
</evidence>
<dbReference type="CDD" id="cd24162">
    <property type="entry name" value="Prp3_C"/>
    <property type="match status" value="1"/>
</dbReference>
<comment type="subcellular location">
    <subcellularLocation>
        <location evidence="1">Nucleus</location>
    </subcellularLocation>
</comment>
<dbReference type="InterPro" id="IPR010541">
    <property type="entry name" value="Prp3_C"/>
</dbReference>
<feature type="compositionally biased region" description="Basic and acidic residues" evidence="5">
    <location>
        <begin position="48"/>
        <end position="59"/>
    </location>
</feature>
<name>M2WSU4_GALSU</name>
<dbReference type="EMBL" id="KB454540">
    <property type="protein sequence ID" value="EME26945.1"/>
    <property type="molecule type" value="Genomic_DNA"/>
</dbReference>
<keyword evidence="2" id="KW-0507">mRNA processing</keyword>
<dbReference type="RefSeq" id="XP_005703465.1">
    <property type="nucleotide sequence ID" value="XM_005703408.1"/>
</dbReference>
<accession>M2WSU4</accession>
<dbReference type="STRING" id="130081.M2WSU4"/>
<feature type="domain" description="Pre-mRNA-splicing factor 3" evidence="7">
    <location>
        <begin position="190"/>
        <end position="402"/>
    </location>
</feature>
<dbReference type="AlphaFoldDB" id="M2WSU4"/>
<evidence type="ECO:0000313" key="9">
    <source>
        <dbReference type="Proteomes" id="UP000030680"/>
    </source>
</evidence>
<feature type="compositionally biased region" description="Basic and acidic residues" evidence="5">
    <location>
        <begin position="87"/>
        <end position="98"/>
    </location>
</feature>
<keyword evidence="9" id="KW-1185">Reference proteome</keyword>
<dbReference type="OrthoDB" id="10264544at2759"/>
<dbReference type="PANTHER" id="PTHR14212">
    <property type="entry name" value="U4/U6-ASSOCIATED RNA SPLICING FACTOR-RELATED"/>
    <property type="match status" value="1"/>
</dbReference>
<dbReference type="eggNOG" id="KOG2769">
    <property type="taxonomic scope" value="Eukaryota"/>
</dbReference>
<feature type="domain" description="Small nuclear ribonucleoprotein Prp3 C-terminal" evidence="6">
    <location>
        <begin position="426"/>
        <end position="561"/>
    </location>
</feature>
<dbReference type="Pfam" id="PF08572">
    <property type="entry name" value="PRP3"/>
    <property type="match status" value="1"/>
</dbReference>
<protein>
    <submittedName>
        <fullName evidence="8">Small nuclear ribonucleoprotein family protein / snRNP family protein</fullName>
    </submittedName>
</protein>
<evidence type="ECO:0000256" key="3">
    <source>
        <dbReference type="ARBA" id="ARBA00023187"/>
    </source>
</evidence>
<feature type="compositionally biased region" description="Basic and acidic residues" evidence="5">
    <location>
        <begin position="402"/>
        <end position="413"/>
    </location>
</feature>
<dbReference type="Pfam" id="PF06544">
    <property type="entry name" value="Prp3_C"/>
    <property type="match status" value="1"/>
</dbReference>